<evidence type="ECO:0000256" key="7">
    <source>
        <dbReference type="ARBA" id="ARBA00022687"/>
    </source>
</evidence>
<keyword evidence="12" id="KW-0628">Postsynaptic cell membrane</keyword>
<evidence type="ECO:0000256" key="2">
    <source>
        <dbReference type="ARBA" id="ARBA00004477"/>
    </source>
</evidence>
<evidence type="ECO:0000256" key="3">
    <source>
        <dbReference type="ARBA" id="ARBA00004653"/>
    </source>
</evidence>
<feature type="transmembrane region" description="Helical" evidence="18">
    <location>
        <begin position="508"/>
        <end position="535"/>
    </location>
</feature>
<dbReference type="AlphaFoldDB" id="A0A8X6Y575"/>
<evidence type="ECO:0000259" key="19">
    <source>
        <dbReference type="Pfam" id="PF06664"/>
    </source>
</evidence>
<feature type="transmembrane region" description="Helical" evidence="18">
    <location>
        <begin position="273"/>
        <end position="296"/>
    </location>
</feature>
<evidence type="ECO:0000256" key="12">
    <source>
        <dbReference type="ARBA" id="ARBA00023257"/>
    </source>
</evidence>
<name>A0A8X6Y575_9ARAC</name>
<dbReference type="InterPro" id="IPR009551">
    <property type="entry name" value="Wntless"/>
</dbReference>
<feature type="transmembrane region" description="Helical" evidence="18">
    <location>
        <begin position="303"/>
        <end position="323"/>
    </location>
</feature>
<dbReference type="GO" id="GO:0006886">
    <property type="term" value="P:intracellular protein transport"/>
    <property type="evidence" value="ECO:0007669"/>
    <property type="project" value="TreeGrafter"/>
</dbReference>
<dbReference type="InterPro" id="IPR053936">
    <property type="entry name" value="WLS_GOLD"/>
</dbReference>
<dbReference type="GO" id="GO:0017147">
    <property type="term" value="F:Wnt-protein binding"/>
    <property type="evidence" value="ECO:0007669"/>
    <property type="project" value="InterPro"/>
</dbReference>
<feature type="transmembrane region" description="Helical" evidence="18">
    <location>
        <begin position="465"/>
        <end position="488"/>
    </location>
</feature>
<comment type="similarity">
    <text evidence="4">Belongs to the wntless family.</text>
</comment>
<keyword evidence="8 18" id="KW-0812">Transmembrane</keyword>
<dbReference type="GO" id="GO:0042734">
    <property type="term" value="C:presynaptic membrane"/>
    <property type="evidence" value="ECO:0007669"/>
    <property type="project" value="UniProtKB-SubCell"/>
</dbReference>
<comment type="caution">
    <text evidence="21">The sequence shown here is derived from an EMBL/GenBank/DDBJ whole genome shotgun (WGS) entry which is preliminary data.</text>
</comment>
<evidence type="ECO:0000313" key="21">
    <source>
        <dbReference type="EMBL" id="GFY64472.1"/>
    </source>
</evidence>
<evidence type="ECO:0000256" key="5">
    <source>
        <dbReference type="ARBA" id="ARBA00015887"/>
    </source>
</evidence>
<dbReference type="PANTHER" id="PTHR13449">
    <property type="entry name" value="INTEGRAL MEMBRANE PROTEIN GPR177"/>
    <property type="match status" value="1"/>
</dbReference>
<dbReference type="GO" id="GO:0061355">
    <property type="term" value="P:Wnt protein secretion"/>
    <property type="evidence" value="ECO:0007669"/>
    <property type="project" value="TreeGrafter"/>
</dbReference>
<keyword evidence="10" id="KW-0333">Golgi apparatus</keyword>
<keyword evidence="12" id="KW-0770">Synapse</keyword>
<dbReference type="GO" id="GO:0000139">
    <property type="term" value="C:Golgi membrane"/>
    <property type="evidence" value="ECO:0007669"/>
    <property type="project" value="UniProtKB-SubCell"/>
</dbReference>
<evidence type="ECO:0000256" key="8">
    <source>
        <dbReference type="ARBA" id="ARBA00022692"/>
    </source>
</evidence>
<dbReference type="Pfam" id="PF21883">
    <property type="entry name" value="WLS_GOLD"/>
    <property type="match status" value="1"/>
</dbReference>
<evidence type="ECO:0000259" key="20">
    <source>
        <dbReference type="Pfam" id="PF21883"/>
    </source>
</evidence>
<evidence type="ECO:0000256" key="13">
    <source>
        <dbReference type="ARBA" id="ARBA00023273"/>
    </source>
</evidence>
<gene>
    <name evidence="21" type="primary">wls</name>
    <name evidence="21" type="ORF">TNIN_457422</name>
</gene>
<accession>A0A8X6Y575</accession>
<feature type="domain" description="Wntless GOLD" evidence="20">
    <location>
        <begin position="60"/>
        <end position="268"/>
    </location>
</feature>
<keyword evidence="13" id="KW-0966">Cell projection</keyword>
<reference evidence="21" key="1">
    <citation type="submission" date="2020-08" db="EMBL/GenBank/DDBJ databases">
        <title>Multicomponent nature underlies the extraordinary mechanical properties of spider dragline silk.</title>
        <authorList>
            <person name="Kono N."/>
            <person name="Nakamura H."/>
            <person name="Mori M."/>
            <person name="Yoshida Y."/>
            <person name="Ohtoshi R."/>
            <person name="Malay A.D."/>
            <person name="Moran D.A.P."/>
            <person name="Tomita M."/>
            <person name="Numata K."/>
            <person name="Arakawa K."/>
        </authorList>
    </citation>
    <scope>NUCLEOTIDE SEQUENCE</scope>
</reference>
<comment type="subunit">
    <text evidence="15">Interacts with wg; in the Golgi. Interacts with Vps35, a component of the retromer complex; wls stability is regulated by Vps35.</text>
</comment>
<organism evidence="21 22">
    <name type="scientific">Trichonephila inaurata madagascariensis</name>
    <dbReference type="NCBI Taxonomy" id="2747483"/>
    <lineage>
        <taxon>Eukaryota</taxon>
        <taxon>Metazoa</taxon>
        <taxon>Ecdysozoa</taxon>
        <taxon>Arthropoda</taxon>
        <taxon>Chelicerata</taxon>
        <taxon>Arachnida</taxon>
        <taxon>Araneae</taxon>
        <taxon>Araneomorphae</taxon>
        <taxon>Entelegynae</taxon>
        <taxon>Araneoidea</taxon>
        <taxon>Nephilidae</taxon>
        <taxon>Trichonephila</taxon>
        <taxon>Trichonephila inaurata</taxon>
    </lineage>
</organism>
<feature type="transmembrane region" description="Helical" evidence="18">
    <location>
        <begin position="347"/>
        <end position="364"/>
    </location>
</feature>
<evidence type="ECO:0000256" key="15">
    <source>
        <dbReference type="ARBA" id="ARBA00025880"/>
    </source>
</evidence>
<evidence type="ECO:0000256" key="18">
    <source>
        <dbReference type="SAM" id="Phobius"/>
    </source>
</evidence>
<dbReference type="Pfam" id="PF06664">
    <property type="entry name" value="WLS-like_TM"/>
    <property type="match status" value="1"/>
</dbReference>
<proteinExistence type="inferred from homology"/>
<evidence type="ECO:0000256" key="14">
    <source>
        <dbReference type="ARBA" id="ARBA00025339"/>
    </source>
</evidence>
<dbReference type="GO" id="GO:0005789">
    <property type="term" value="C:endoplasmic reticulum membrane"/>
    <property type="evidence" value="ECO:0007669"/>
    <property type="project" value="UniProtKB-SubCell"/>
</dbReference>
<evidence type="ECO:0000256" key="10">
    <source>
        <dbReference type="ARBA" id="ARBA00023034"/>
    </source>
</evidence>
<dbReference type="GO" id="GO:0045211">
    <property type="term" value="C:postsynaptic membrane"/>
    <property type="evidence" value="ECO:0007669"/>
    <property type="project" value="UniProtKB-SubCell"/>
</dbReference>
<keyword evidence="22" id="KW-1185">Reference proteome</keyword>
<feature type="transmembrane region" description="Helical" evidence="18">
    <location>
        <begin position="415"/>
        <end position="444"/>
    </location>
</feature>
<sequence>MPAQASVEVRNLLFLSAGFAVCVLFGYIAGICTGTGPFIMKTFESTKCLVKRHSGMYEFDDVWHVPMGKKGKPVNCEVFKNMFPMNNSDITMDEIVYAFQIPPFPNESTAEFSKWVPSVEGFLLLDIVLKENGSEGVHTQTVERMWGSTKWRNRKHKGTVQHHLKLYMLYPQLTFEAKIGYRDKRDGDANWTLIFETTDSRNLQCYANKNGGVQKYQYGCNFVPFFNLDNVYRDFYLINVRFPTDFIGKTSFNYDINYILDLKMLFIYEGIEFIKVMTIFKILCYPFSVALLLWFARHLYYKPLLLMEQVMLCLGTGLVLMNLPMECIRLFKEIPFMPLFEFVRKRFFFAALVVFWSVFCGLFFKNEPEWNHISSYIPSLSPLFFLLAVFLLDLFEKGVQVKNPFFSTWNLAVGIRHWPVFNIISGVLATVYGFFLVGRLYIIFKNSVLARKFYMNTRGARLYKGAVHAFRFVMYLVCTSIFMTLLTYHINQVDEIYIKGNGWNPFEFFSYQTAVYCGVYVLWNYTTFCLIILYAPARRYNPHPEGEEEGN</sequence>
<keyword evidence="6" id="KW-0217">Developmental protein</keyword>
<feature type="transmembrane region" description="Helical" evidence="18">
    <location>
        <begin position="376"/>
        <end position="395"/>
    </location>
</feature>
<evidence type="ECO:0000313" key="22">
    <source>
        <dbReference type="Proteomes" id="UP000886998"/>
    </source>
</evidence>
<dbReference type="GO" id="GO:0016055">
    <property type="term" value="P:Wnt signaling pathway"/>
    <property type="evidence" value="ECO:0007669"/>
    <property type="project" value="UniProtKB-KW"/>
</dbReference>
<evidence type="ECO:0000256" key="6">
    <source>
        <dbReference type="ARBA" id="ARBA00022473"/>
    </source>
</evidence>
<evidence type="ECO:0000256" key="17">
    <source>
        <dbReference type="ARBA" id="ARBA00034107"/>
    </source>
</evidence>
<evidence type="ECO:0000256" key="1">
    <source>
        <dbReference type="ARBA" id="ARBA00004337"/>
    </source>
</evidence>
<keyword evidence="9 18" id="KW-1133">Transmembrane helix</keyword>
<keyword evidence="11 18" id="KW-0472">Membrane</keyword>
<comment type="subcellular location">
    <subcellularLocation>
        <location evidence="2">Endoplasmic reticulum membrane</location>
        <topology evidence="2">Multi-pass membrane protein</topology>
    </subcellularLocation>
    <subcellularLocation>
        <location evidence="1">Endosome membrane</location>
        <topology evidence="1">Multi-pass membrane protein</topology>
    </subcellularLocation>
    <subcellularLocation>
        <location evidence="3">Golgi apparatus membrane</location>
        <topology evidence="3">Multi-pass membrane protein</topology>
    </subcellularLocation>
    <subcellularLocation>
        <location evidence="16">Postsynaptic cell membrane</location>
        <topology evidence="16">Multi-pass membrane protein</topology>
    </subcellularLocation>
    <subcellularLocation>
        <location evidence="17">Presynaptic cell membrane</location>
        <topology evidence="17">Multi-pass membrane protein</topology>
    </subcellularLocation>
</comment>
<evidence type="ECO:0000256" key="9">
    <source>
        <dbReference type="ARBA" id="ARBA00022989"/>
    </source>
</evidence>
<protein>
    <recommendedName>
        <fullName evidence="5">Protein wntless</fullName>
    </recommendedName>
</protein>
<feature type="domain" description="Wntless-like transmembrane" evidence="19">
    <location>
        <begin position="274"/>
        <end position="537"/>
    </location>
</feature>
<dbReference type="Proteomes" id="UP000886998">
    <property type="component" value="Unassembled WGS sequence"/>
</dbReference>
<dbReference type="OrthoDB" id="6417587at2759"/>
<comment type="function">
    <text evidence="14">A segment polarity gene required for wingless (wg)-dependent patterning processes, acting in both wg-sending cells and wg-target cells. In non-neuronal cells wls directs wg secretion. The wls traffic loop encompasses the Golgi, the cell surface, an endocytic compartment and a retrograde route leading back to the Golgi, and involves clathrin-mediated endocytosis and the retromer complex (a conserved protein complex consisting of Vps35 and Vps26). In neuronal cells (the larval motorneuron NMJ), the wg signal moves across the synapse via the release of wls-containing exosome-like vesicles. Postsynaptic wls is required for the trafficking of fz2 through the fz2-interacting protein Grip.</text>
</comment>
<dbReference type="PANTHER" id="PTHR13449:SF2">
    <property type="entry name" value="PROTEIN WNTLESS HOMOLOG"/>
    <property type="match status" value="1"/>
</dbReference>
<evidence type="ECO:0000256" key="16">
    <source>
        <dbReference type="ARBA" id="ARBA00034104"/>
    </source>
</evidence>
<evidence type="ECO:0000256" key="4">
    <source>
        <dbReference type="ARBA" id="ARBA00008148"/>
    </source>
</evidence>
<dbReference type="GO" id="GO:0010008">
    <property type="term" value="C:endosome membrane"/>
    <property type="evidence" value="ECO:0007669"/>
    <property type="project" value="UniProtKB-SubCell"/>
</dbReference>
<dbReference type="InterPro" id="IPR047843">
    <property type="entry name" value="WLS-like_TM"/>
</dbReference>
<evidence type="ECO:0000256" key="11">
    <source>
        <dbReference type="ARBA" id="ARBA00023136"/>
    </source>
</evidence>
<feature type="transmembrane region" description="Helical" evidence="18">
    <location>
        <begin position="12"/>
        <end position="30"/>
    </location>
</feature>
<dbReference type="EMBL" id="BMAV01015254">
    <property type="protein sequence ID" value="GFY64472.1"/>
    <property type="molecule type" value="Genomic_DNA"/>
</dbReference>
<keyword evidence="7" id="KW-0879">Wnt signaling pathway</keyword>